<dbReference type="InterPro" id="IPR053164">
    <property type="entry name" value="IS1016-like_transposase"/>
</dbReference>
<name>A0ABP3XTT0_9FLAO</name>
<dbReference type="Proteomes" id="UP001500507">
    <property type="component" value="Unassembled WGS sequence"/>
</dbReference>
<evidence type="ECO:0000313" key="4">
    <source>
        <dbReference type="Proteomes" id="UP001500507"/>
    </source>
</evidence>
<feature type="domain" description="ISXO2-like transposase" evidence="2">
    <location>
        <begin position="1"/>
        <end position="147"/>
    </location>
</feature>
<dbReference type="PANTHER" id="PTHR47163">
    <property type="entry name" value="DDE_TNP_IS1595 DOMAIN-CONTAINING PROTEIN"/>
    <property type="match status" value="1"/>
</dbReference>
<dbReference type="SMART" id="SM01126">
    <property type="entry name" value="DDE_Tnp_IS1595"/>
    <property type="match status" value="1"/>
</dbReference>
<reference evidence="4" key="1">
    <citation type="journal article" date="2019" name="Int. J. Syst. Evol. Microbiol.">
        <title>The Global Catalogue of Microorganisms (GCM) 10K type strain sequencing project: providing services to taxonomists for standard genome sequencing and annotation.</title>
        <authorList>
            <consortium name="The Broad Institute Genomics Platform"/>
            <consortium name="The Broad Institute Genome Sequencing Center for Infectious Disease"/>
            <person name="Wu L."/>
            <person name="Ma J."/>
        </authorList>
    </citation>
    <scope>NUCLEOTIDE SEQUENCE [LARGE SCALE GENOMIC DNA]</scope>
    <source>
        <strain evidence="4">JCM 16082</strain>
    </source>
</reference>
<protein>
    <recommendedName>
        <fullName evidence="2">ISXO2-like transposase domain-containing protein</fullName>
    </recommendedName>
</protein>
<gene>
    <name evidence="3" type="ORF">GCM10009117_09000</name>
</gene>
<sequence>MDGVVQVDETYVGGRNANKAKPKQEKGTQGRSTKSKTVVFGLLSDGQVKTEIVPNTRGRTLKGVINDTVEEGSTVVSDGWVGYKGLHRMYQHRVIDHSKGSFMQDGYHTNSIEGFWSLLKRGIFGIYHVASAKHLQLYCDEFAYRYNTRHMPDGVRFILSLQGATHRLQYQELTA</sequence>
<feature type="region of interest" description="Disordered" evidence="1">
    <location>
        <begin position="1"/>
        <end position="33"/>
    </location>
</feature>
<dbReference type="EMBL" id="BAAAFG010000005">
    <property type="protein sequence ID" value="GAA0871754.1"/>
    <property type="molecule type" value="Genomic_DNA"/>
</dbReference>
<proteinExistence type="predicted"/>
<comment type="caution">
    <text evidence="3">The sequence shown here is derived from an EMBL/GenBank/DDBJ whole genome shotgun (WGS) entry which is preliminary data.</text>
</comment>
<evidence type="ECO:0000259" key="2">
    <source>
        <dbReference type="SMART" id="SM01126"/>
    </source>
</evidence>
<dbReference type="PANTHER" id="PTHR47163:SF2">
    <property type="entry name" value="SI:DKEY-17M8.2"/>
    <property type="match status" value="1"/>
</dbReference>
<organism evidence="3 4">
    <name type="scientific">Gangjinia marincola</name>
    <dbReference type="NCBI Taxonomy" id="578463"/>
    <lineage>
        <taxon>Bacteria</taxon>
        <taxon>Pseudomonadati</taxon>
        <taxon>Bacteroidota</taxon>
        <taxon>Flavobacteriia</taxon>
        <taxon>Flavobacteriales</taxon>
        <taxon>Flavobacteriaceae</taxon>
        <taxon>Gangjinia</taxon>
    </lineage>
</organism>
<dbReference type="Pfam" id="PF12762">
    <property type="entry name" value="DDE_Tnp_IS1595"/>
    <property type="match status" value="1"/>
</dbReference>
<evidence type="ECO:0000256" key="1">
    <source>
        <dbReference type="SAM" id="MobiDB-lite"/>
    </source>
</evidence>
<accession>A0ABP3XTT0</accession>
<dbReference type="InterPro" id="IPR024445">
    <property type="entry name" value="Tnp_ISXO2-like"/>
</dbReference>
<evidence type="ECO:0000313" key="3">
    <source>
        <dbReference type="EMBL" id="GAA0871754.1"/>
    </source>
</evidence>
<dbReference type="NCBIfam" id="NF033547">
    <property type="entry name" value="transpos_IS1595"/>
    <property type="match status" value="1"/>
</dbReference>
<keyword evidence="4" id="KW-1185">Reference proteome</keyword>